<dbReference type="OrthoDB" id="10262843at2759"/>
<reference evidence="2" key="1">
    <citation type="journal article" date="2020" name="Fungal Divers.">
        <title>Resolving the Mortierellaceae phylogeny through synthesis of multi-gene phylogenetics and phylogenomics.</title>
        <authorList>
            <person name="Vandepol N."/>
            <person name="Liber J."/>
            <person name="Desiro A."/>
            <person name="Na H."/>
            <person name="Kennedy M."/>
            <person name="Barry K."/>
            <person name="Grigoriev I.V."/>
            <person name="Miller A.N."/>
            <person name="O'Donnell K."/>
            <person name="Stajich J.E."/>
            <person name="Bonito G."/>
        </authorList>
    </citation>
    <scope>NUCLEOTIDE SEQUENCE</scope>
    <source>
        <strain evidence="2">MES-2147</strain>
    </source>
</reference>
<dbReference type="PANTHER" id="PTHR21017">
    <property type="entry name" value="NIPSNAP-RELATED"/>
    <property type="match status" value="1"/>
</dbReference>
<organism evidence="2 3">
    <name type="scientific">Modicella reniformis</name>
    <dbReference type="NCBI Taxonomy" id="1440133"/>
    <lineage>
        <taxon>Eukaryota</taxon>
        <taxon>Fungi</taxon>
        <taxon>Fungi incertae sedis</taxon>
        <taxon>Mucoromycota</taxon>
        <taxon>Mortierellomycotina</taxon>
        <taxon>Mortierellomycetes</taxon>
        <taxon>Mortierellales</taxon>
        <taxon>Mortierellaceae</taxon>
        <taxon>Modicella</taxon>
    </lineage>
</organism>
<evidence type="ECO:0000256" key="1">
    <source>
        <dbReference type="SAM" id="MobiDB-lite"/>
    </source>
</evidence>
<dbReference type="Gene3D" id="3.30.70.100">
    <property type="match status" value="1"/>
</dbReference>
<comment type="caution">
    <text evidence="2">The sequence shown here is derived from an EMBL/GenBank/DDBJ whole genome shotgun (WGS) entry which is preliminary data.</text>
</comment>
<name>A0A9P6ILT5_9FUNG</name>
<sequence length="149" mass="16181">MLLRSAAVYQKAPPRPHSILRVSQIAISGTRSFSSNKPQDGASGTENENSSKDPSSANPLGKVSGIVNSILHGSGSLAKVQSQESWGVSLARGKYIHEVQKHRVQPAHFDDYVQLVSEVFPRMVKESNNKLRLTGSWLTEIGEQDTAGK</sequence>
<dbReference type="InterPro" id="IPR051557">
    <property type="entry name" value="NipSnap_domain"/>
</dbReference>
<gene>
    <name evidence="2" type="ORF">BGZ65_003021</name>
</gene>
<keyword evidence="3" id="KW-1185">Reference proteome</keyword>
<feature type="region of interest" description="Disordered" evidence="1">
    <location>
        <begin position="30"/>
        <end position="62"/>
    </location>
</feature>
<protein>
    <submittedName>
        <fullName evidence="2">Uncharacterized protein</fullName>
    </submittedName>
</protein>
<dbReference type="PANTHER" id="PTHR21017:SF17">
    <property type="entry name" value="PROTEIN NIPSNAP"/>
    <property type="match status" value="1"/>
</dbReference>
<dbReference type="AlphaFoldDB" id="A0A9P6ILT5"/>
<evidence type="ECO:0000313" key="3">
    <source>
        <dbReference type="Proteomes" id="UP000749646"/>
    </source>
</evidence>
<evidence type="ECO:0000313" key="2">
    <source>
        <dbReference type="EMBL" id="KAF9935766.1"/>
    </source>
</evidence>
<dbReference type="Proteomes" id="UP000749646">
    <property type="component" value="Unassembled WGS sequence"/>
</dbReference>
<proteinExistence type="predicted"/>
<dbReference type="GO" id="GO:0005739">
    <property type="term" value="C:mitochondrion"/>
    <property type="evidence" value="ECO:0007669"/>
    <property type="project" value="TreeGrafter"/>
</dbReference>
<dbReference type="SUPFAM" id="SSF54909">
    <property type="entry name" value="Dimeric alpha+beta barrel"/>
    <property type="match status" value="1"/>
</dbReference>
<dbReference type="InterPro" id="IPR011008">
    <property type="entry name" value="Dimeric_a/b-barrel"/>
</dbReference>
<feature type="compositionally biased region" description="Polar residues" evidence="1">
    <location>
        <begin position="30"/>
        <end position="58"/>
    </location>
</feature>
<accession>A0A9P6ILT5</accession>
<dbReference type="EMBL" id="JAAAHW010009837">
    <property type="protein sequence ID" value="KAF9935766.1"/>
    <property type="molecule type" value="Genomic_DNA"/>
</dbReference>